<gene>
    <name evidence="3" type="ORF">EUA98_15245</name>
</gene>
<dbReference type="Proteomes" id="UP000293764">
    <property type="component" value="Unassembled WGS sequence"/>
</dbReference>
<sequence>MNAQAVEPSGEPDEVEIEAAQPDRRTTGPGVVVVHDWYGPLPHVAELADELTMAGFDVELVDLYDGVTTDDPGRAEVLAEALDGTDALEQIAAAAQRLREAGAGYVGAVGFSLGGSLVLRVAAGRVFDAVVVYYATCGLDDAAGLTCPVQLHLADDDEFEPAEDVAEFVEALRAAGAPVDTFTYAGTEHSFANADVALADPRAAEVALARTVGFLHARLAG</sequence>
<protein>
    <submittedName>
        <fullName evidence="3">Dienelactone hydrolase</fullName>
    </submittedName>
</protein>
<evidence type="ECO:0000313" key="3">
    <source>
        <dbReference type="EMBL" id="RYV50142.1"/>
    </source>
</evidence>
<dbReference type="InterPro" id="IPR002925">
    <property type="entry name" value="Dienelactn_hydro"/>
</dbReference>
<dbReference type="EMBL" id="SDWW01000041">
    <property type="protein sequence ID" value="RYV50142.1"/>
    <property type="molecule type" value="Genomic_DNA"/>
</dbReference>
<dbReference type="SUPFAM" id="SSF53474">
    <property type="entry name" value="alpha/beta-Hydrolases"/>
    <property type="match status" value="1"/>
</dbReference>
<dbReference type="RefSeq" id="WP_130103547.1">
    <property type="nucleotide sequence ID" value="NZ_SDWW01000041.1"/>
</dbReference>
<feature type="domain" description="Dienelactone hydrolase" evidence="2">
    <location>
        <begin position="20"/>
        <end position="217"/>
    </location>
</feature>
<keyword evidence="4" id="KW-1185">Reference proteome</keyword>
<reference evidence="3 4" key="1">
    <citation type="submission" date="2019-01" db="EMBL/GenBank/DDBJ databases">
        <title>Novel species of Cellulomonas.</title>
        <authorList>
            <person name="Liu Q."/>
            <person name="Xin Y.-H."/>
        </authorList>
    </citation>
    <scope>NUCLEOTIDE SEQUENCE [LARGE SCALE GENOMIC DNA]</scope>
    <source>
        <strain evidence="3 4">HLT2-17</strain>
    </source>
</reference>
<evidence type="ECO:0000256" key="1">
    <source>
        <dbReference type="SAM" id="MobiDB-lite"/>
    </source>
</evidence>
<evidence type="ECO:0000313" key="4">
    <source>
        <dbReference type="Proteomes" id="UP000293764"/>
    </source>
</evidence>
<feature type="region of interest" description="Disordered" evidence="1">
    <location>
        <begin position="1"/>
        <end position="27"/>
    </location>
</feature>
<dbReference type="PANTHER" id="PTHR46623">
    <property type="entry name" value="CARBOXYMETHYLENEBUTENOLIDASE-RELATED"/>
    <property type="match status" value="1"/>
</dbReference>
<dbReference type="Pfam" id="PF01738">
    <property type="entry name" value="DLH"/>
    <property type="match status" value="1"/>
</dbReference>
<proteinExistence type="predicted"/>
<accession>A0A4Q5MWR1</accession>
<dbReference type="GO" id="GO:0016787">
    <property type="term" value="F:hydrolase activity"/>
    <property type="evidence" value="ECO:0007669"/>
    <property type="project" value="UniProtKB-KW"/>
</dbReference>
<dbReference type="AlphaFoldDB" id="A0A4Q5MWR1"/>
<keyword evidence="3" id="KW-0378">Hydrolase</keyword>
<dbReference type="OrthoDB" id="9787933at2"/>
<dbReference type="Gene3D" id="3.40.50.1820">
    <property type="entry name" value="alpha/beta hydrolase"/>
    <property type="match status" value="1"/>
</dbReference>
<dbReference type="InterPro" id="IPR051049">
    <property type="entry name" value="Dienelactone_hydrolase-like"/>
</dbReference>
<name>A0A4Q5MWR1_9MICO</name>
<dbReference type="InterPro" id="IPR029058">
    <property type="entry name" value="AB_hydrolase_fold"/>
</dbReference>
<organism evidence="3 4">
    <name type="scientific">Pengzhenrongella frigida</name>
    <dbReference type="NCBI Taxonomy" id="1259133"/>
    <lineage>
        <taxon>Bacteria</taxon>
        <taxon>Bacillati</taxon>
        <taxon>Actinomycetota</taxon>
        <taxon>Actinomycetes</taxon>
        <taxon>Micrococcales</taxon>
        <taxon>Pengzhenrongella</taxon>
    </lineage>
</organism>
<evidence type="ECO:0000259" key="2">
    <source>
        <dbReference type="Pfam" id="PF01738"/>
    </source>
</evidence>
<dbReference type="PANTHER" id="PTHR46623:SF6">
    <property type="entry name" value="ALPHA_BETA-HYDROLASES SUPERFAMILY PROTEIN"/>
    <property type="match status" value="1"/>
</dbReference>
<comment type="caution">
    <text evidence="3">The sequence shown here is derived from an EMBL/GenBank/DDBJ whole genome shotgun (WGS) entry which is preliminary data.</text>
</comment>